<accession>A0A9P0DHJ6</accession>
<dbReference type="EMBL" id="OU896716">
    <property type="protein sequence ID" value="CAH1117757.1"/>
    <property type="molecule type" value="Genomic_DNA"/>
</dbReference>
<protein>
    <submittedName>
        <fullName evidence="2">Uncharacterized protein</fullName>
    </submittedName>
</protein>
<reference evidence="2" key="2">
    <citation type="submission" date="2022-10" db="EMBL/GenBank/DDBJ databases">
        <authorList>
            <consortium name="ENA_rothamsted_submissions"/>
            <consortium name="culmorum"/>
            <person name="King R."/>
        </authorList>
    </citation>
    <scope>NUCLEOTIDE SEQUENCE</scope>
</reference>
<evidence type="ECO:0000313" key="3">
    <source>
        <dbReference type="Proteomes" id="UP001153737"/>
    </source>
</evidence>
<evidence type="ECO:0000313" key="2">
    <source>
        <dbReference type="EMBL" id="CAH1117757.1"/>
    </source>
</evidence>
<feature type="compositionally biased region" description="Polar residues" evidence="1">
    <location>
        <begin position="150"/>
        <end position="177"/>
    </location>
</feature>
<feature type="region of interest" description="Disordered" evidence="1">
    <location>
        <begin position="139"/>
        <end position="226"/>
    </location>
</feature>
<proteinExistence type="predicted"/>
<organism evidence="2 3">
    <name type="scientific">Phaedon cochleariae</name>
    <name type="common">Mustard beetle</name>
    <dbReference type="NCBI Taxonomy" id="80249"/>
    <lineage>
        <taxon>Eukaryota</taxon>
        <taxon>Metazoa</taxon>
        <taxon>Ecdysozoa</taxon>
        <taxon>Arthropoda</taxon>
        <taxon>Hexapoda</taxon>
        <taxon>Insecta</taxon>
        <taxon>Pterygota</taxon>
        <taxon>Neoptera</taxon>
        <taxon>Endopterygota</taxon>
        <taxon>Coleoptera</taxon>
        <taxon>Polyphaga</taxon>
        <taxon>Cucujiformia</taxon>
        <taxon>Chrysomeloidea</taxon>
        <taxon>Chrysomelidae</taxon>
        <taxon>Chrysomelinae</taxon>
        <taxon>Chrysomelini</taxon>
        <taxon>Phaedon</taxon>
    </lineage>
</organism>
<evidence type="ECO:0000256" key="1">
    <source>
        <dbReference type="SAM" id="MobiDB-lite"/>
    </source>
</evidence>
<dbReference type="Proteomes" id="UP001153737">
    <property type="component" value="Chromosome 10"/>
</dbReference>
<reference evidence="2" key="1">
    <citation type="submission" date="2022-01" db="EMBL/GenBank/DDBJ databases">
        <authorList>
            <person name="King R."/>
        </authorList>
    </citation>
    <scope>NUCLEOTIDE SEQUENCE</scope>
</reference>
<gene>
    <name evidence="2" type="ORF">PHAECO_LOCUS1748</name>
</gene>
<name>A0A9P0DHJ6_PHACE</name>
<feature type="compositionally biased region" description="Basic residues" evidence="1">
    <location>
        <begin position="189"/>
        <end position="206"/>
    </location>
</feature>
<keyword evidence="3" id="KW-1185">Reference proteome</keyword>
<dbReference type="AlphaFoldDB" id="A0A9P0DHJ6"/>
<sequence length="311" mass="35936">MHSLLHFHVNFDIRHFLLLLSKLRKMSNKPPNVVPGLGSSSLLVKPIKVEEKPKLNKFKCSASENKLKVSGKGIKERIVNKVRSWSSRDKYATHEGIEVETALAKSPTPQEIDSESMEHLAHSNLTRARDSLENLLKDERNMPNDHWTSRACSSTPETSQKSSPESQKSAPDTSKTAAKNLIWDPFDKKSRKNRNKDLGRKKKKHHNESPKKENSSMPLEGKPYLSKTVLGETDETETVEEEYSYKYEYFPKNSKSVVFTNEVFVVYFHENDVVYESKEPLKKDIDQQERNKEMRQGHLLKTQEKYNLCLY</sequence>